<dbReference type="Pfam" id="PF01490">
    <property type="entry name" value="Aa_trans"/>
    <property type="match status" value="1"/>
</dbReference>
<dbReference type="GO" id="GO:0016020">
    <property type="term" value="C:membrane"/>
    <property type="evidence" value="ECO:0007669"/>
    <property type="project" value="UniProtKB-SubCell"/>
</dbReference>
<organism evidence="7 8">
    <name type="scientific">Coccidioides immitis H538.4</name>
    <dbReference type="NCBI Taxonomy" id="396776"/>
    <lineage>
        <taxon>Eukaryota</taxon>
        <taxon>Fungi</taxon>
        <taxon>Dikarya</taxon>
        <taxon>Ascomycota</taxon>
        <taxon>Pezizomycotina</taxon>
        <taxon>Eurotiomycetes</taxon>
        <taxon>Eurotiomycetidae</taxon>
        <taxon>Onygenales</taxon>
        <taxon>Onygenaceae</taxon>
        <taxon>Coccidioides</taxon>
    </lineage>
</organism>
<evidence type="ECO:0000313" key="7">
    <source>
        <dbReference type="EMBL" id="KMU91831.1"/>
    </source>
</evidence>
<keyword evidence="4 5" id="KW-0472">Membrane</keyword>
<dbReference type="VEuPathDB" id="FungiDB:CIHG_09571"/>
<dbReference type="InterPro" id="IPR013057">
    <property type="entry name" value="AA_transpt_TM"/>
</dbReference>
<comment type="subcellular location">
    <subcellularLocation>
        <location evidence="1">Membrane</location>
    </subcellularLocation>
</comment>
<dbReference type="Proteomes" id="UP000054563">
    <property type="component" value="Unassembled WGS sequence"/>
</dbReference>
<reference evidence="8" key="1">
    <citation type="journal article" date="2010" name="Genome Res.">
        <title>Population genomic sequencing of Coccidioides fungi reveals recent hybridization and transposon control.</title>
        <authorList>
            <person name="Neafsey D.E."/>
            <person name="Barker B.M."/>
            <person name="Sharpton T.J."/>
            <person name="Stajich J.E."/>
            <person name="Park D.J."/>
            <person name="Whiston E."/>
            <person name="Hung C.-Y."/>
            <person name="McMahan C."/>
            <person name="White J."/>
            <person name="Sykes S."/>
            <person name="Heiman D."/>
            <person name="Young S."/>
            <person name="Zeng Q."/>
            <person name="Abouelleil A."/>
            <person name="Aftuck L."/>
            <person name="Bessette D."/>
            <person name="Brown A."/>
            <person name="FitzGerald M."/>
            <person name="Lui A."/>
            <person name="Macdonald J.P."/>
            <person name="Priest M."/>
            <person name="Orbach M.J."/>
            <person name="Galgiani J.N."/>
            <person name="Kirkland T.N."/>
            <person name="Cole G.T."/>
            <person name="Birren B.W."/>
            <person name="Henn M.R."/>
            <person name="Taylor J.W."/>
            <person name="Rounsley S.D."/>
        </authorList>
    </citation>
    <scope>NUCLEOTIDE SEQUENCE [LARGE SCALE GENOMIC DNA]</scope>
    <source>
        <strain evidence="8">H538.4</strain>
    </source>
</reference>
<evidence type="ECO:0000256" key="5">
    <source>
        <dbReference type="SAM" id="Phobius"/>
    </source>
</evidence>
<evidence type="ECO:0000256" key="4">
    <source>
        <dbReference type="ARBA" id="ARBA00023136"/>
    </source>
</evidence>
<evidence type="ECO:0000256" key="2">
    <source>
        <dbReference type="ARBA" id="ARBA00022692"/>
    </source>
</evidence>
<proteinExistence type="predicted"/>
<evidence type="ECO:0000256" key="3">
    <source>
        <dbReference type="ARBA" id="ARBA00022989"/>
    </source>
</evidence>
<feature type="transmembrane region" description="Helical" evidence="5">
    <location>
        <begin position="94"/>
        <end position="116"/>
    </location>
</feature>
<evidence type="ECO:0000313" key="8">
    <source>
        <dbReference type="Proteomes" id="UP000054563"/>
    </source>
</evidence>
<feature type="transmembrane region" description="Helical" evidence="5">
    <location>
        <begin position="66"/>
        <end position="82"/>
    </location>
</feature>
<keyword evidence="3 5" id="KW-1133">Transmembrane helix</keyword>
<accession>A0A0J8S4T6</accession>
<dbReference type="OrthoDB" id="40134at2759"/>
<gene>
    <name evidence="7" type="ORF">CIHG_09571</name>
</gene>
<evidence type="ECO:0000256" key="1">
    <source>
        <dbReference type="ARBA" id="ARBA00004370"/>
    </source>
</evidence>
<feature type="domain" description="Amino acid transporter transmembrane" evidence="6">
    <location>
        <begin position="54"/>
        <end position="131"/>
    </location>
</feature>
<evidence type="ECO:0000259" key="6">
    <source>
        <dbReference type="Pfam" id="PF01490"/>
    </source>
</evidence>
<dbReference type="EMBL" id="DS017045">
    <property type="protein sequence ID" value="KMU91831.1"/>
    <property type="molecule type" value="Genomic_DNA"/>
</dbReference>
<keyword evidence="2 5" id="KW-0812">Transmembrane</keyword>
<sequence>MPLAEKEIMTGNSMVASANFGIDYAAVTRSTLIKEIGPVRTFAGPPPDQYQQQAHGFAGQFNGVNQMVYSYGGALLFVAFMAEMRHPWDFWKGLLCAQVFICLVYLFFGAFVYGHYGQYSVANLKNVIQPRALQIVCNSLGLITGLDRLL</sequence>
<protein>
    <recommendedName>
        <fullName evidence="6">Amino acid transporter transmembrane domain-containing protein</fullName>
    </recommendedName>
</protein>
<dbReference type="STRING" id="396776.A0A0J8S4T6"/>
<dbReference type="AlphaFoldDB" id="A0A0J8S4T6"/>
<name>A0A0J8S4T6_COCIT</name>